<dbReference type="SUPFAM" id="SSF88723">
    <property type="entry name" value="PIN domain-like"/>
    <property type="match status" value="1"/>
</dbReference>
<reference evidence="3 4" key="1">
    <citation type="journal article" date="2016" name="Nat. Commun.">
        <title>Thousands of microbial genomes shed light on interconnected biogeochemical processes in an aquifer system.</title>
        <authorList>
            <person name="Anantharaman K."/>
            <person name="Brown C.T."/>
            <person name="Hug L.A."/>
            <person name="Sharon I."/>
            <person name="Castelle C.J."/>
            <person name="Probst A.J."/>
            <person name="Thomas B.C."/>
            <person name="Singh A."/>
            <person name="Wilkins M.J."/>
            <person name="Karaoz U."/>
            <person name="Brodie E.L."/>
            <person name="Williams K.H."/>
            <person name="Hubbard S.S."/>
            <person name="Banfield J.F."/>
        </authorList>
    </citation>
    <scope>NUCLEOTIDE SEQUENCE [LARGE SCALE GENOMIC DNA]</scope>
</reference>
<dbReference type="AlphaFoldDB" id="A0A1F7XXX4"/>
<evidence type="ECO:0000259" key="2">
    <source>
        <dbReference type="Pfam" id="PF01850"/>
    </source>
</evidence>
<protein>
    <recommendedName>
        <fullName evidence="2">PIN domain-containing protein</fullName>
    </recommendedName>
</protein>
<dbReference type="PANTHER" id="PTHR35901:SF1">
    <property type="entry name" value="EXONUCLEASE VAPC9"/>
    <property type="match status" value="1"/>
</dbReference>
<dbReference type="Gene3D" id="3.40.50.1010">
    <property type="entry name" value="5'-nuclease"/>
    <property type="match status" value="1"/>
</dbReference>
<dbReference type="EMBL" id="MGGE01000058">
    <property type="protein sequence ID" value="OGM19927.1"/>
    <property type="molecule type" value="Genomic_DNA"/>
</dbReference>
<dbReference type="CDD" id="cd09873">
    <property type="entry name" value="PIN_Pae0151-like"/>
    <property type="match status" value="1"/>
</dbReference>
<organism evidence="3 4">
    <name type="scientific">Candidatus Woesebacteria bacterium RIFCSPHIGHO2_01_FULL_38_9</name>
    <dbReference type="NCBI Taxonomy" id="1802492"/>
    <lineage>
        <taxon>Bacteria</taxon>
        <taxon>Candidatus Woeseibacteriota</taxon>
    </lineage>
</organism>
<dbReference type="Proteomes" id="UP000178419">
    <property type="component" value="Unassembled WGS sequence"/>
</dbReference>
<dbReference type="Pfam" id="PF01850">
    <property type="entry name" value="PIN"/>
    <property type="match status" value="1"/>
</dbReference>
<evidence type="ECO:0000256" key="1">
    <source>
        <dbReference type="ARBA" id="ARBA00022842"/>
    </source>
</evidence>
<sequence length="145" mass="16723">MKKYVVDASVVLTGILENQKTVVDEVREYFVQAEGNKLELYSSSFLKMEVCNGLRFNEKDLSKSTKLLSVFFKLPIKFIDFNHALYEESLSTSYKLNATVYDTSYHILAKAHNAVFLTCDEEYYKKAKDLGDIELIADFEKTLDF</sequence>
<accession>A0A1F7XXX4</accession>
<evidence type="ECO:0000313" key="3">
    <source>
        <dbReference type="EMBL" id="OGM19927.1"/>
    </source>
</evidence>
<feature type="domain" description="PIN" evidence="2">
    <location>
        <begin position="4"/>
        <end position="128"/>
    </location>
</feature>
<dbReference type="InterPro" id="IPR051619">
    <property type="entry name" value="TypeII_TA_RNase_PINc/VapC"/>
</dbReference>
<evidence type="ECO:0000313" key="4">
    <source>
        <dbReference type="Proteomes" id="UP000178419"/>
    </source>
</evidence>
<proteinExistence type="predicted"/>
<dbReference type="InterPro" id="IPR044153">
    <property type="entry name" value="PIN_Pae0151-like"/>
</dbReference>
<keyword evidence="1" id="KW-0460">Magnesium</keyword>
<dbReference type="PANTHER" id="PTHR35901">
    <property type="entry name" value="RIBONUCLEASE VAPC3"/>
    <property type="match status" value="1"/>
</dbReference>
<gene>
    <name evidence="3" type="ORF">A2714_04295</name>
</gene>
<dbReference type="InterPro" id="IPR002716">
    <property type="entry name" value="PIN_dom"/>
</dbReference>
<dbReference type="InterPro" id="IPR029060">
    <property type="entry name" value="PIN-like_dom_sf"/>
</dbReference>
<name>A0A1F7XXX4_9BACT</name>
<comment type="caution">
    <text evidence="3">The sequence shown here is derived from an EMBL/GenBank/DDBJ whole genome shotgun (WGS) entry which is preliminary data.</text>
</comment>